<dbReference type="Pfam" id="PF00254">
    <property type="entry name" value="FKBP_C"/>
    <property type="match status" value="1"/>
</dbReference>
<organism evidence="21 22">
    <name type="scientific">Paragonimus westermani</name>
    <dbReference type="NCBI Taxonomy" id="34504"/>
    <lineage>
        <taxon>Eukaryota</taxon>
        <taxon>Metazoa</taxon>
        <taxon>Spiralia</taxon>
        <taxon>Lophotrochozoa</taxon>
        <taxon>Platyhelminthes</taxon>
        <taxon>Trematoda</taxon>
        <taxon>Digenea</taxon>
        <taxon>Plagiorchiida</taxon>
        <taxon>Troglotremata</taxon>
        <taxon>Troglotrematidae</taxon>
        <taxon>Paragonimus</taxon>
    </lineage>
</organism>
<dbReference type="InterPro" id="IPR046357">
    <property type="entry name" value="PPIase_dom_sf"/>
</dbReference>
<dbReference type="PROSITE" id="PS50005">
    <property type="entry name" value="TPR"/>
    <property type="match status" value="1"/>
</dbReference>
<dbReference type="GO" id="GO:0003755">
    <property type="term" value="F:peptidyl-prolyl cis-trans isomerase activity"/>
    <property type="evidence" value="ECO:0007669"/>
    <property type="project" value="UniProtKB-KW"/>
</dbReference>
<evidence type="ECO:0000256" key="15">
    <source>
        <dbReference type="ARBA" id="ARBA00023212"/>
    </source>
</evidence>
<evidence type="ECO:0000256" key="1">
    <source>
        <dbReference type="ARBA" id="ARBA00000971"/>
    </source>
</evidence>
<dbReference type="EC" id="5.2.1.8" evidence="18"/>
<dbReference type="SUPFAM" id="SSF54534">
    <property type="entry name" value="FKBP-like"/>
    <property type="match status" value="1"/>
</dbReference>
<dbReference type="InterPro" id="IPR001179">
    <property type="entry name" value="PPIase_FKBP_dom"/>
</dbReference>
<keyword evidence="10" id="KW-0677">Repeat</keyword>
<evidence type="ECO:0000313" key="21">
    <source>
        <dbReference type="EMBL" id="KAA3680844.1"/>
    </source>
</evidence>
<feature type="repeat" description="TPR" evidence="19">
    <location>
        <begin position="337"/>
        <end position="370"/>
    </location>
</feature>
<dbReference type="Gene3D" id="1.25.40.10">
    <property type="entry name" value="Tetratricopeptide repeat domain"/>
    <property type="match status" value="1"/>
</dbReference>
<proteinExistence type="predicted"/>
<dbReference type="InterPro" id="IPR011990">
    <property type="entry name" value="TPR-like_helical_dom_sf"/>
</dbReference>
<dbReference type="EMBL" id="QNGE01000339">
    <property type="protein sequence ID" value="KAA3680844.1"/>
    <property type="molecule type" value="Genomic_DNA"/>
</dbReference>
<keyword evidence="6" id="KW-0488">Methylation</keyword>
<keyword evidence="16 18" id="KW-0413">Isomerase</keyword>
<evidence type="ECO:0000256" key="17">
    <source>
        <dbReference type="ARBA" id="ARBA00023242"/>
    </source>
</evidence>
<keyword evidence="12" id="KW-0007">Acetylation</keyword>
<dbReference type="GO" id="GO:0005829">
    <property type="term" value="C:cytosol"/>
    <property type="evidence" value="ECO:0007669"/>
    <property type="project" value="UniProtKB-SubCell"/>
</dbReference>
<evidence type="ECO:0000256" key="3">
    <source>
        <dbReference type="ARBA" id="ARBA00004173"/>
    </source>
</evidence>
<keyword evidence="11 19" id="KW-0802">TPR repeat</keyword>
<feature type="domain" description="PPIase FKBP-type" evidence="20">
    <location>
        <begin position="43"/>
        <end position="110"/>
    </location>
</feature>
<evidence type="ECO:0000256" key="10">
    <source>
        <dbReference type="ARBA" id="ARBA00022737"/>
    </source>
</evidence>
<evidence type="ECO:0000256" key="16">
    <source>
        <dbReference type="ARBA" id="ARBA00023235"/>
    </source>
</evidence>
<dbReference type="InterPro" id="IPR019734">
    <property type="entry name" value="TPR_rpt"/>
</dbReference>
<evidence type="ECO:0000256" key="2">
    <source>
        <dbReference type="ARBA" id="ARBA00004123"/>
    </source>
</evidence>
<dbReference type="GO" id="GO:0005739">
    <property type="term" value="C:mitochondrion"/>
    <property type="evidence" value="ECO:0007669"/>
    <property type="project" value="UniProtKB-SubCell"/>
</dbReference>
<evidence type="ECO:0000256" key="8">
    <source>
        <dbReference type="ARBA" id="ARBA00022553"/>
    </source>
</evidence>
<keyword evidence="13 18" id="KW-0697">Rotamase</keyword>
<evidence type="ECO:0000256" key="14">
    <source>
        <dbReference type="ARBA" id="ARBA00023128"/>
    </source>
</evidence>
<protein>
    <recommendedName>
        <fullName evidence="18">peptidylprolyl isomerase</fullName>
        <ecNumber evidence="18">5.2.1.8</ecNumber>
    </recommendedName>
</protein>
<dbReference type="InterPro" id="IPR013105">
    <property type="entry name" value="TPR_2"/>
</dbReference>
<evidence type="ECO:0000256" key="12">
    <source>
        <dbReference type="ARBA" id="ARBA00022990"/>
    </source>
</evidence>
<comment type="subcellular location">
    <subcellularLocation>
        <location evidence="4">Cytoplasm</location>
        <location evidence="4">Cytoskeleton</location>
    </subcellularLocation>
    <subcellularLocation>
        <location evidence="5">Cytoplasm</location>
        <location evidence="5">Cytosol</location>
    </subcellularLocation>
    <subcellularLocation>
        <location evidence="3">Mitochondrion</location>
    </subcellularLocation>
    <subcellularLocation>
        <location evidence="2">Nucleus</location>
    </subcellularLocation>
</comment>
<evidence type="ECO:0000256" key="11">
    <source>
        <dbReference type="ARBA" id="ARBA00022803"/>
    </source>
</evidence>
<dbReference type="PROSITE" id="PS50059">
    <property type="entry name" value="FKBP_PPIASE"/>
    <property type="match status" value="1"/>
</dbReference>
<evidence type="ECO:0000256" key="5">
    <source>
        <dbReference type="ARBA" id="ARBA00004514"/>
    </source>
</evidence>
<gene>
    <name evidence="21" type="ORF">DEA37_0011977</name>
</gene>
<comment type="catalytic activity">
    <reaction evidence="1 18">
        <text>[protein]-peptidylproline (omega=180) = [protein]-peptidylproline (omega=0)</text>
        <dbReference type="Rhea" id="RHEA:16237"/>
        <dbReference type="Rhea" id="RHEA-COMP:10747"/>
        <dbReference type="Rhea" id="RHEA-COMP:10748"/>
        <dbReference type="ChEBI" id="CHEBI:83833"/>
        <dbReference type="ChEBI" id="CHEBI:83834"/>
        <dbReference type="EC" id="5.2.1.8"/>
    </reaction>
</comment>
<dbReference type="Gene3D" id="3.10.50.40">
    <property type="match status" value="1"/>
</dbReference>
<dbReference type="Proteomes" id="UP000324629">
    <property type="component" value="Unassembled WGS sequence"/>
</dbReference>
<evidence type="ECO:0000256" key="19">
    <source>
        <dbReference type="PROSITE-ProRule" id="PRU00339"/>
    </source>
</evidence>
<dbReference type="Pfam" id="PF07719">
    <property type="entry name" value="TPR_2"/>
    <property type="match status" value="1"/>
</dbReference>
<reference evidence="21 22" key="1">
    <citation type="journal article" date="2019" name="Gigascience">
        <title>Whole-genome sequence of the oriental lung fluke Paragonimus westermani.</title>
        <authorList>
            <person name="Oey H."/>
            <person name="Zakrzewski M."/>
            <person name="Narain K."/>
            <person name="Devi K.R."/>
            <person name="Agatsuma T."/>
            <person name="Nawaratna S."/>
            <person name="Gobert G.N."/>
            <person name="Jones M.K."/>
            <person name="Ragan M.A."/>
            <person name="McManus D.P."/>
            <person name="Krause L."/>
        </authorList>
    </citation>
    <scope>NUCLEOTIDE SEQUENCE [LARGE SCALE GENOMIC DNA]</scope>
    <source>
        <strain evidence="21 22">IND2009</strain>
    </source>
</reference>
<dbReference type="AlphaFoldDB" id="A0A5J4NZ87"/>
<dbReference type="PANTHER" id="PTHR46512:SF9">
    <property type="entry name" value="PEPTIDYLPROLYL ISOMERASE"/>
    <property type="match status" value="1"/>
</dbReference>
<dbReference type="PANTHER" id="PTHR46512">
    <property type="entry name" value="PEPTIDYLPROLYL ISOMERASE"/>
    <property type="match status" value="1"/>
</dbReference>
<dbReference type="SMART" id="SM00028">
    <property type="entry name" value="TPR"/>
    <property type="match status" value="2"/>
</dbReference>
<keyword evidence="9" id="KW-0493">Microtubule</keyword>
<keyword evidence="22" id="KW-1185">Reference proteome</keyword>
<keyword evidence="15" id="KW-0206">Cytoskeleton</keyword>
<keyword evidence="7" id="KW-0963">Cytoplasm</keyword>
<keyword evidence="17" id="KW-0539">Nucleus</keyword>
<dbReference type="SUPFAM" id="SSF48452">
    <property type="entry name" value="TPR-like"/>
    <property type="match status" value="1"/>
</dbReference>
<evidence type="ECO:0000256" key="7">
    <source>
        <dbReference type="ARBA" id="ARBA00022490"/>
    </source>
</evidence>
<dbReference type="InterPro" id="IPR050754">
    <property type="entry name" value="FKBP4/5/8-like"/>
</dbReference>
<evidence type="ECO:0000256" key="13">
    <source>
        <dbReference type="ARBA" id="ARBA00023110"/>
    </source>
</evidence>
<accession>A0A5J4NZ87</accession>
<evidence type="ECO:0000259" key="20">
    <source>
        <dbReference type="PROSITE" id="PS50059"/>
    </source>
</evidence>
<evidence type="ECO:0000256" key="18">
    <source>
        <dbReference type="PROSITE-ProRule" id="PRU00277"/>
    </source>
</evidence>
<evidence type="ECO:0000256" key="6">
    <source>
        <dbReference type="ARBA" id="ARBA00022481"/>
    </source>
</evidence>
<keyword evidence="8" id="KW-0597">Phosphoprotein</keyword>
<dbReference type="GO" id="GO:0005634">
    <property type="term" value="C:nucleus"/>
    <property type="evidence" value="ECO:0007669"/>
    <property type="project" value="UniProtKB-SubCell"/>
</dbReference>
<comment type="caution">
    <text evidence="21">The sequence shown here is derived from an EMBL/GenBank/DDBJ whole genome shotgun (WGS) entry which is preliminary data.</text>
</comment>
<dbReference type="GO" id="GO:0005874">
    <property type="term" value="C:microtubule"/>
    <property type="evidence" value="ECO:0007669"/>
    <property type="project" value="UniProtKB-KW"/>
</dbReference>
<evidence type="ECO:0000256" key="4">
    <source>
        <dbReference type="ARBA" id="ARBA00004245"/>
    </source>
</evidence>
<evidence type="ECO:0000256" key="9">
    <source>
        <dbReference type="ARBA" id="ARBA00022701"/>
    </source>
</evidence>
<keyword evidence="14" id="KW-0496">Mitochondrion</keyword>
<evidence type="ECO:0000313" key="22">
    <source>
        <dbReference type="Proteomes" id="UP000324629"/>
    </source>
</evidence>
<sequence>MAASDTSREDYLSSFEDLTEDKDRGILKKIIREGTCDIKPCHSDTVVVHYVGTYFGGEKDGEQFDSSRDRDEKFEFTIGTGAVIKAWDIGVATMKIGEVCELIVAPEYGYKDDKTMKFVVELFDTKGLDVSVQKNGSVRKSVLEKGRDSANPMVGLEADISYRPFNALENQDFRDVSYIVGDPIPSSVPECVDLAVRHMNTAERSLVRICDTGTQSAGDFPQGLDKAFEVRLRSFEKVKHLSTLPNFTEQMSYAESLKSKANENLKASKFSIAIELYKRLDEDLPYVLANGVAEQKTLTELTTAVQLNLALVYLKLGNAQSCTEKCKKVLESNASNEKALFRLGQACLLRKDHEDAATYFRRVVSNNPKNTAAVSQLRYCEEAIQSAKDRERKMFRGVFERFKEVVCSRTRLAYSYYLGAGKRSSATFALDIPDDGRCSLVFTLIACGRFLAFVFVRCVKLITGQVDLYHQRITKQLSAV</sequence>
<name>A0A5J4NZ87_9TREM</name>